<sequence length="460" mass="51626">MSAVSTAALADIHEADAFEDNEDQHNSDVEHEKADIKRSWQRWWSTYTIRTCSKIRQTRALNKDPLTEQTDKKKLGLRILQIIGGRLLAISVFVAVLAALMVPLQNSVGIETFNFGTMSFNWKTNPRESLVPFDSSFNDYNILLDGHAHTTVSDGRLSPEQLVDYSIAQGCNAVIVTDHNTVRGGLRAEQYAKAKYPGQFVVIPGMEYSNCRIHMNFININSTVKAGNKEFPSDEDMQLAIDHVHELGGLVIVNHIPWSNRTLERLGMPRLLNHPSIESLISWGVDGFEIINQATFDLPTFQHIQARNSSSGRPLILITGSDVHKPNTAFAWTVLRTESLSKEAIMEEIQNARTSFLFDPTGNRAQIIPGYSSRYLALAPLIELADYFSTFYDRYSGQYSFHGTHCQRDIVDFHSLSVGCFVVYLVAGVLLFELVYQMLGLAASFVKQRIKQRGIPASHT</sequence>
<feature type="domain" description="Polymerase/histidinol phosphatase N-terminal" evidence="2">
    <location>
        <begin position="144"/>
        <end position="212"/>
    </location>
</feature>
<dbReference type="EMBL" id="JANBOH010000556">
    <property type="protein sequence ID" value="KAJ1641910.1"/>
    <property type="molecule type" value="Genomic_DNA"/>
</dbReference>
<proteinExistence type="predicted"/>
<keyword evidence="4" id="KW-1185">Reference proteome</keyword>
<dbReference type="SMART" id="SM00481">
    <property type="entry name" value="POLIIIAc"/>
    <property type="match status" value="1"/>
</dbReference>
<dbReference type="PANTHER" id="PTHR42924:SF3">
    <property type="entry name" value="POLYMERASE_HISTIDINOL PHOSPHATASE N-TERMINAL DOMAIN-CONTAINING PROTEIN"/>
    <property type="match status" value="1"/>
</dbReference>
<evidence type="ECO:0000313" key="4">
    <source>
        <dbReference type="Proteomes" id="UP001145021"/>
    </source>
</evidence>
<comment type="caution">
    <text evidence="3">The sequence shown here is derived from an EMBL/GenBank/DDBJ whole genome shotgun (WGS) entry which is preliminary data.</text>
</comment>
<organism evidence="3 4">
    <name type="scientific">Coemansia asiatica</name>
    <dbReference type="NCBI Taxonomy" id="1052880"/>
    <lineage>
        <taxon>Eukaryota</taxon>
        <taxon>Fungi</taxon>
        <taxon>Fungi incertae sedis</taxon>
        <taxon>Zoopagomycota</taxon>
        <taxon>Kickxellomycotina</taxon>
        <taxon>Kickxellomycetes</taxon>
        <taxon>Kickxellales</taxon>
        <taxon>Kickxellaceae</taxon>
        <taxon>Coemansia</taxon>
    </lineage>
</organism>
<dbReference type="PANTHER" id="PTHR42924">
    <property type="entry name" value="EXONUCLEASE"/>
    <property type="match status" value="1"/>
</dbReference>
<gene>
    <name evidence="3" type="ORF">LPJ64_006187</name>
</gene>
<name>A0A9W7XFK6_9FUNG</name>
<evidence type="ECO:0000313" key="3">
    <source>
        <dbReference type="EMBL" id="KAJ1641910.1"/>
    </source>
</evidence>
<feature type="transmembrane region" description="Helical" evidence="1">
    <location>
        <begin position="421"/>
        <end position="446"/>
    </location>
</feature>
<dbReference type="GO" id="GO:0004534">
    <property type="term" value="F:5'-3' RNA exonuclease activity"/>
    <property type="evidence" value="ECO:0007669"/>
    <property type="project" value="TreeGrafter"/>
</dbReference>
<accession>A0A9W7XFK6</accession>
<dbReference type="AlphaFoldDB" id="A0A9W7XFK6"/>
<keyword evidence="1" id="KW-1133">Transmembrane helix</keyword>
<dbReference type="SUPFAM" id="SSF89550">
    <property type="entry name" value="PHP domain-like"/>
    <property type="match status" value="1"/>
</dbReference>
<evidence type="ECO:0000259" key="2">
    <source>
        <dbReference type="SMART" id="SM00481"/>
    </source>
</evidence>
<dbReference type="InterPro" id="IPR016195">
    <property type="entry name" value="Pol/histidinol_Pase-like"/>
</dbReference>
<reference evidence="3" key="1">
    <citation type="submission" date="2022-07" db="EMBL/GenBank/DDBJ databases">
        <title>Phylogenomic reconstructions and comparative analyses of Kickxellomycotina fungi.</title>
        <authorList>
            <person name="Reynolds N.K."/>
            <person name="Stajich J.E."/>
            <person name="Barry K."/>
            <person name="Grigoriev I.V."/>
            <person name="Crous P."/>
            <person name="Smith M.E."/>
        </authorList>
    </citation>
    <scope>NUCLEOTIDE SEQUENCE</scope>
    <source>
        <strain evidence="3">NBRC 105413</strain>
    </source>
</reference>
<dbReference type="Gene3D" id="3.20.20.140">
    <property type="entry name" value="Metal-dependent hydrolases"/>
    <property type="match status" value="1"/>
</dbReference>
<dbReference type="GO" id="GO:0035312">
    <property type="term" value="F:5'-3' DNA exonuclease activity"/>
    <property type="evidence" value="ECO:0007669"/>
    <property type="project" value="TreeGrafter"/>
</dbReference>
<feature type="transmembrane region" description="Helical" evidence="1">
    <location>
        <begin position="83"/>
        <end position="104"/>
    </location>
</feature>
<protein>
    <recommendedName>
        <fullName evidence="2">Polymerase/histidinol phosphatase N-terminal domain-containing protein</fullName>
    </recommendedName>
</protein>
<dbReference type="Proteomes" id="UP001145021">
    <property type="component" value="Unassembled WGS sequence"/>
</dbReference>
<dbReference type="InterPro" id="IPR003141">
    <property type="entry name" value="Pol/His_phosphatase_N"/>
</dbReference>
<dbReference type="InterPro" id="IPR052018">
    <property type="entry name" value="PHP_domain"/>
</dbReference>
<keyword evidence="1" id="KW-0812">Transmembrane</keyword>
<dbReference type="NCBIfam" id="NF038032">
    <property type="entry name" value="CehA_McbA_metalo"/>
    <property type="match status" value="1"/>
</dbReference>
<evidence type="ECO:0000256" key="1">
    <source>
        <dbReference type="SAM" id="Phobius"/>
    </source>
</evidence>
<keyword evidence="1" id="KW-0472">Membrane</keyword>